<dbReference type="InterPro" id="IPR058533">
    <property type="entry name" value="Cation_efflux_TM"/>
</dbReference>
<dbReference type="InterPro" id="IPR036837">
    <property type="entry name" value="Cation_efflux_CTD_sf"/>
</dbReference>
<dbReference type="SUPFAM" id="SSF160240">
    <property type="entry name" value="Cation efflux protein cytoplasmic domain-like"/>
    <property type="match status" value="1"/>
</dbReference>
<dbReference type="EMBL" id="JAVDTR010000004">
    <property type="protein sequence ID" value="MDR6723584.1"/>
    <property type="molecule type" value="Genomic_DNA"/>
</dbReference>
<accession>A0AAP5H3Y2</accession>
<evidence type="ECO:0000256" key="6">
    <source>
        <dbReference type="ARBA" id="ARBA00023136"/>
    </source>
</evidence>
<evidence type="ECO:0000256" key="3">
    <source>
        <dbReference type="ARBA" id="ARBA00022448"/>
    </source>
</evidence>
<name>A0AAP5H3Y2_PAEAM</name>
<evidence type="ECO:0000256" key="5">
    <source>
        <dbReference type="ARBA" id="ARBA00022989"/>
    </source>
</evidence>
<evidence type="ECO:0000256" key="7">
    <source>
        <dbReference type="SAM" id="Phobius"/>
    </source>
</evidence>
<evidence type="ECO:0000313" key="11">
    <source>
        <dbReference type="Proteomes" id="UP001254832"/>
    </source>
</evidence>
<evidence type="ECO:0000259" key="8">
    <source>
        <dbReference type="Pfam" id="PF01545"/>
    </source>
</evidence>
<proteinExistence type="inferred from homology"/>
<dbReference type="Pfam" id="PF16916">
    <property type="entry name" value="ZT_dimer"/>
    <property type="match status" value="1"/>
</dbReference>
<dbReference type="GO" id="GO:0008324">
    <property type="term" value="F:monoatomic cation transmembrane transporter activity"/>
    <property type="evidence" value="ECO:0007669"/>
    <property type="project" value="InterPro"/>
</dbReference>
<keyword evidence="6 7" id="KW-0472">Membrane</keyword>
<dbReference type="AlphaFoldDB" id="A0AAP5H3Y2"/>
<dbReference type="InterPro" id="IPR027469">
    <property type="entry name" value="Cation_efflux_TMD_sf"/>
</dbReference>
<evidence type="ECO:0000259" key="9">
    <source>
        <dbReference type="Pfam" id="PF16916"/>
    </source>
</evidence>
<keyword evidence="4 7" id="KW-0812">Transmembrane</keyword>
<dbReference type="InterPro" id="IPR027470">
    <property type="entry name" value="Cation_efflux_CTD"/>
</dbReference>
<evidence type="ECO:0000256" key="1">
    <source>
        <dbReference type="ARBA" id="ARBA00004141"/>
    </source>
</evidence>
<dbReference type="Gene3D" id="3.30.70.1350">
    <property type="entry name" value="Cation efflux protein, cytoplasmic domain"/>
    <property type="match status" value="1"/>
</dbReference>
<dbReference type="RefSeq" id="WP_056701217.1">
    <property type="nucleotide sequence ID" value="NZ_JAVDTR010000004.1"/>
</dbReference>
<dbReference type="SUPFAM" id="SSF161111">
    <property type="entry name" value="Cation efflux protein transmembrane domain-like"/>
    <property type="match status" value="1"/>
</dbReference>
<protein>
    <submittedName>
        <fullName evidence="10">Cation diffusion facilitator family transporter</fullName>
    </submittedName>
</protein>
<comment type="similarity">
    <text evidence="2">Belongs to the cation diffusion facilitator (CDF) transporter (TC 2.A.4) family.</text>
</comment>
<organism evidence="10 11">
    <name type="scientific">Paenibacillus amylolyticus</name>
    <dbReference type="NCBI Taxonomy" id="1451"/>
    <lineage>
        <taxon>Bacteria</taxon>
        <taxon>Bacillati</taxon>
        <taxon>Bacillota</taxon>
        <taxon>Bacilli</taxon>
        <taxon>Bacillales</taxon>
        <taxon>Paenibacillaceae</taxon>
        <taxon>Paenibacillus</taxon>
    </lineage>
</organism>
<dbReference type="Proteomes" id="UP001254832">
    <property type="component" value="Unassembled WGS sequence"/>
</dbReference>
<comment type="caution">
    <text evidence="10">The sequence shown here is derived from an EMBL/GenBank/DDBJ whole genome shotgun (WGS) entry which is preliminary data.</text>
</comment>
<dbReference type="Pfam" id="PF01545">
    <property type="entry name" value="Cation_efflux"/>
    <property type="match status" value="1"/>
</dbReference>
<dbReference type="Gene3D" id="1.20.1510.10">
    <property type="entry name" value="Cation efflux protein transmembrane domain"/>
    <property type="match status" value="1"/>
</dbReference>
<keyword evidence="3" id="KW-0813">Transport</keyword>
<comment type="subcellular location">
    <subcellularLocation>
        <location evidence="1">Membrane</location>
        <topology evidence="1">Multi-pass membrane protein</topology>
    </subcellularLocation>
</comment>
<feature type="domain" description="Cation efflux protein cytoplasmic" evidence="9">
    <location>
        <begin position="228"/>
        <end position="302"/>
    </location>
</feature>
<evidence type="ECO:0000313" key="10">
    <source>
        <dbReference type="EMBL" id="MDR6723584.1"/>
    </source>
</evidence>
<feature type="transmembrane region" description="Helical" evidence="7">
    <location>
        <begin position="88"/>
        <end position="112"/>
    </location>
</feature>
<dbReference type="GO" id="GO:0016020">
    <property type="term" value="C:membrane"/>
    <property type="evidence" value="ECO:0007669"/>
    <property type="project" value="UniProtKB-SubCell"/>
</dbReference>
<keyword evidence="5 7" id="KW-1133">Transmembrane helix</keyword>
<feature type="domain" description="Cation efflux protein transmembrane" evidence="8">
    <location>
        <begin position="16"/>
        <end position="218"/>
    </location>
</feature>
<evidence type="ECO:0000256" key="4">
    <source>
        <dbReference type="ARBA" id="ARBA00022692"/>
    </source>
</evidence>
<feature type="transmembrane region" description="Helical" evidence="7">
    <location>
        <begin position="124"/>
        <end position="144"/>
    </location>
</feature>
<evidence type="ECO:0000256" key="2">
    <source>
        <dbReference type="ARBA" id="ARBA00008114"/>
    </source>
</evidence>
<sequence>MAREHIPTVQAATWSGIAGNMTLAVIKAVVGYLANSKSLLADGLYSASEAASSLAGLFPSHSVRHKSKDTDRAATRSKEHSRVARPGISILLSVLILMGGLQIAISALSSLIGDTPVASDTYQHALVAAFAALAIKEAIFQFQYRYFRKRNQAQALTYAQQHRRALYCSLTVLVGIIGSMIGEMSGWSMLLYMDPAAALIASCFVFHKGYRMIVDTVYGSLVQELQQEEALDFKETVQRVYGVITIEQLVAREQEHAVTIELIISVNPRISVLEAQEISNRAKTLLFTRFSHVKEVQIQAVPYDPGYPYKSNHELPDHEATLIQ</sequence>
<dbReference type="InterPro" id="IPR002524">
    <property type="entry name" value="Cation_efflux"/>
</dbReference>
<dbReference type="PANTHER" id="PTHR43840:SF15">
    <property type="entry name" value="MITOCHONDRIAL METAL TRANSPORTER 1-RELATED"/>
    <property type="match status" value="1"/>
</dbReference>
<feature type="transmembrane region" description="Helical" evidence="7">
    <location>
        <begin position="165"/>
        <end position="181"/>
    </location>
</feature>
<dbReference type="NCBIfam" id="TIGR01297">
    <property type="entry name" value="CDF"/>
    <property type="match status" value="1"/>
</dbReference>
<reference evidence="10" key="1">
    <citation type="submission" date="2023-07" db="EMBL/GenBank/DDBJ databases">
        <title>Sorghum-associated microbial communities from plants grown in Nebraska, USA.</title>
        <authorList>
            <person name="Schachtman D."/>
        </authorList>
    </citation>
    <scope>NUCLEOTIDE SEQUENCE</scope>
    <source>
        <strain evidence="10">BE80</strain>
    </source>
</reference>
<dbReference type="PANTHER" id="PTHR43840">
    <property type="entry name" value="MITOCHONDRIAL METAL TRANSPORTER 1-RELATED"/>
    <property type="match status" value="1"/>
</dbReference>
<gene>
    <name evidence="10" type="ORF">J2W91_002036</name>
</gene>
<dbReference type="InterPro" id="IPR050291">
    <property type="entry name" value="CDF_Transporter"/>
</dbReference>